<evidence type="ECO:0000313" key="2">
    <source>
        <dbReference type="Proteomes" id="UP000821845"/>
    </source>
</evidence>
<comment type="caution">
    <text evidence="1">The sequence shown here is derived from an EMBL/GenBank/DDBJ whole genome shotgun (WGS) entry which is preliminary data.</text>
</comment>
<dbReference type="Proteomes" id="UP000821845">
    <property type="component" value="Chromosome 2"/>
</dbReference>
<proteinExistence type="predicted"/>
<organism evidence="1 2">
    <name type="scientific">Hyalomma asiaticum</name>
    <name type="common">Tick</name>
    <dbReference type="NCBI Taxonomy" id="266040"/>
    <lineage>
        <taxon>Eukaryota</taxon>
        <taxon>Metazoa</taxon>
        <taxon>Ecdysozoa</taxon>
        <taxon>Arthropoda</taxon>
        <taxon>Chelicerata</taxon>
        <taxon>Arachnida</taxon>
        <taxon>Acari</taxon>
        <taxon>Parasitiformes</taxon>
        <taxon>Ixodida</taxon>
        <taxon>Ixodoidea</taxon>
        <taxon>Ixodidae</taxon>
        <taxon>Hyalomminae</taxon>
        <taxon>Hyalomma</taxon>
    </lineage>
</organism>
<keyword evidence="2" id="KW-1185">Reference proteome</keyword>
<gene>
    <name evidence="1" type="ORF">HPB50_026594</name>
</gene>
<evidence type="ECO:0000313" key="1">
    <source>
        <dbReference type="EMBL" id="KAH6940302.1"/>
    </source>
</evidence>
<accession>A0ACB7T1W6</accession>
<sequence>MVEWQEPHLLGIASTEADLRLVYTLHNDSFRVTAAMMDHWCRRPAQFANISVADWKSMVIPIDENGEYSRCTMRQPPENRTYRSPRRSVHAVGVRR</sequence>
<protein>
    <submittedName>
        <fullName evidence="1">Uncharacterized protein</fullName>
    </submittedName>
</protein>
<dbReference type="EMBL" id="CM023482">
    <property type="protein sequence ID" value="KAH6940302.1"/>
    <property type="molecule type" value="Genomic_DNA"/>
</dbReference>
<name>A0ACB7T1W6_HYAAI</name>
<reference evidence="1" key="1">
    <citation type="submission" date="2020-05" db="EMBL/GenBank/DDBJ databases">
        <title>Large-scale comparative analyses of tick genomes elucidate their genetic diversity and vector capacities.</title>
        <authorList>
            <person name="Jia N."/>
            <person name="Wang J."/>
            <person name="Shi W."/>
            <person name="Du L."/>
            <person name="Sun Y."/>
            <person name="Zhan W."/>
            <person name="Jiang J."/>
            <person name="Wang Q."/>
            <person name="Zhang B."/>
            <person name="Ji P."/>
            <person name="Sakyi L.B."/>
            <person name="Cui X."/>
            <person name="Yuan T."/>
            <person name="Jiang B."/>
            <person name="Yang W."/>
            <person name="Lam T.T.-Y."/>
            <person name="Chang Q."/>
            <person name="Ding S."/>
            <person name="Wang X."/>
            <person name="Zhu J."/>
            <person name="Ruan X."/>
            <person name="Zhao L."/>
            <person name="Wei J."/>
            <person name="Que T."/>
            <person name="Du C."/>
            <person name="Cheng J."/>
            <person name="Dai P."/>
            <person name="Han X."/>
            <person name="Huang E."/>
            <person name="Gao Y."/>
            <person name="Liu J."/>
            <person name="Shao H."/>
            <person name="Ye R."/>
            <person name="Li L."/>
            <person name="Wei W."/>
            <person name="Wang X."/>
            <person name="Wang C."/>
            <person name="Yang T."/>
            <person name="Huo Q."/>
            <person name="Li W."/>
            <person name="Guo W."/>
            <person name="Chen H."/>
            <person name="Zhou L."/>
            <person name="Ni X."/>
            <person name="Tian J."/>
            <person name="Zhou Y."/>
            <person name="Sheng Y."/>
            <person name="Liu T."/>
            <person name="Pan Y."/>
            <person name="Xia L."/>
            <person name="Li J."/>
            <person name="Zhao F."/>
            <person name="Cao W."/>
        </authorList>
    </citation>
    <scope>NUCLEOTIDE SEQUENCE</scope>
    <source>
        <strain evidence="1">Hyas-2018</strain>
    </source>
</reference>